<feature type="region of interest" description="Disordered" evidence="1">
    <location>
        <begin position="56"/>
        <end position="88"/>
    </location>
</feature>
<feature type="compositionally biased region" description="Pro residues" evidence="1">
    <location>
        <begin position="248"/>
        <end position="259"/>
    </location>
</feature>
<dbReference type="EMBL" id="WBMO01000001">
    <property type="protein sequence ID" value="MDV2476324.1"/>
    <property type="molecule type" value="Genomic_DNA"/>
</dbReference>
<keyword evidence="4" id="KW-1185">Reference proteome</keyword>
<dbReference type="InterPro" id="IPR043426">
    <property type="entry name" value="MltB-like"/>
</dbReference>
<feature type="chain" id="PRO_5047140630" evidence="2">
    <location>
        <begin position="24"/>
        <end position="317"/>
    </location>
</feature>
<protein>
    <submittedName>
        <fullName evidence="3">Lytic transglycosylase domain-containing protein</fullName>
    </submittedName>
</protein>
<evidence type="ECO:0000313" key="4">
    <source>
        <dbReference type="Proteomes" id="UP001275440"/>
    </source>
</evidence>
<dbReference type="PANTHER" id="PTHR30163:SF8">
    <property type="entry name" value="LYTIC MUREIN TRANSGLYCOSYLASE"/>
    <property type="match status" value="1"/>
</dbReference>
<dbReference type="PANTHER" id="PTHR30163">
    <property type="entry name" value="MEMBRANE-BOUND LYTIC MUREIN TRANSGLYCOSYLASE B"/>
    <property type="match status" value="1"/>
</dbReference>
<gene>
    <name evidence="3" type="ORF">F8M49_15090</name>
</gene>
<dbReference type="Proteomes" id="UP001275440">
    <property type="component" value="Unassembled WGS sequence"/>
</dbReference>
<name>A0ABU3WQP9_9NOCA</name>
<organism evidence="3 4">
    <name type="scientific">Rhodococcus zopfii</name>
    <dbReference type="NCBI Taxonomy" id="43772"/>
    <lineage>
        <taxon>Bacteria</taxon>
        <taxon>Bacillati</taxon>
        <taxon>Actinomycetota</taxon>
        <taxon>Actinomycetes</taxon>
        <taxon>Mycobacteriales</taxon>
        <taxon>Nocardiaceae</taxon>
        <taxon>Rhodococcus</taxon>
    </lineage>
</organism>
<accession>A0ABU3WQP9</accession>
<evidence type="ECO:0000313" key="3">
    <source>
        <dbReference type="EMBL" id="MDV2476324.1"/>
    </source>
</evidence>
<dbReference type="InterPro" id="IPR023346">
    <property type="entry name" value="Lysozyme-like_dom_sf"/>
</dbReference>
<dbReference type="SUPFAM" id="SSF53955">
    <property type="entry name" value="Lysozyme-like"/>
    <property type="match status" value="1"/>
</dbReference>
<feature type="signal peptide" evidence="2">
    <location>
        <begin position="1"/>
        <end position="23"/>
    </location>
</feature>
<feature type="region of interest" description="Disordered" evidence="1">
    <location>
        <begin position="242"/>
        <end position="303"/>
    </location>
</feature>
<reference evidence="3 4" key="1">
    <citation type="submission" date="2019-10" db="EMBL/GenBank/DDBJ databases">
        <title>Draft Genome Assembly of Rhodococcus zopfii DSM44189.</title>
        <authorList>
            <person name="Sutton J.M."/>
            <person name="Akob D.M."/>
            <person name="Bushman T.J."/>
        </authorList>
    </citation>
    <scope>NUCLEOTIDE SEQUENCE [LARGE SCALE GENOMIC DNA]</scope>
    <source>
        <strain evidence="3 4">DSM 44189</strain>
    </source>
</reference>
<evidence type="ECO:0000256" key="1">
    <source>
        <dbReference type="SAM" id="MobiDB-lite"/>
    </source>
</evidence>
<sequence>MRWQGLIAVPVILAAGYAAAASAAPPAGPAPAAPGDAVAATAASVGIVPFTPAPGAVPRGPATTPTGNPADPLAQFPPDVTVPPGEPSPVLAAEGPLAVPELVYYAYRAAEMQLQIDTPGCGLQWNLLAAVGRLESGHAGGGRTDVLGTLSTPQVSPNGELGPLQLPAVVWEQYSADGNADGHADPQNVFDQSLAAGHWMCANEADLREPDGRTRAVALFDTRPEYLKNVEAWSAAYEKGAATSPGVISPPPVPAPTARPVPGAADVAAPEPGSPHPVTVEEQAPEPAHAESTPVPAGPVPPALPEIPCLVPALCGQ</sequence>
<comment type="caution">
    <text evidence="3">The sequence shown here is derived from an EMBL/GenBank/DDBJ whole genome shotgun (WGS) entry which is preliminary data.</text>
</comment>
<keyword evidence="2" id="KW-0732">Signal</keyword>
<proteinExistence type="predicted"/>
<evidence type="ECO:0000256" key="2">
    <source>
        <dbReference type="SAM" id="SignalP"/>
    </source>
</evidence>